<accession>A0A1L9VD01</accession>
<keyword evidence="2" id="KW-1185">Reference proteome</keyword>
<dbReference type="Pfam" id="PF20174">
    <property type="entry name" value="DUF6540"/>
    <property type="match status" value="1"/>
</dbReference>
<organism evidence="1 2">
    <name type="scientific">Aspergillus glaucus CBS 516.65</name>
    <dbReference type="NCBI Taxonomy" id="1160497"/>
    <lineage>
        <taxon>Eukaryota</taxon>
        <taxon>Fungi</taxon>
        <taxon>Dikarya</taxon>
        <taxon>Ascomycota</taxon>
        <taxon>Pezizomycotina</taxon>
        <taxon>Eurotiomycetes</taxon>
        <taxon>Eurotiomycetidae</taxon>
        <taxon>Eurotiales</taxon>
        <taxon>Aspergillaceae</taxon>
        <taxon>Aspergillus</taxon>
        <taxon>Aspergillus subgen. Aspergillus</taxon>
    </lineage>
</organism>
<evidence type="ECO:0000313" key="1">
    <source>
        <dbReference type="EMBL" id="OJJ81786.1"/>
    </source>
</evidence>
<dbReference type="VEuPathDB" id="FungiDB:ASPGLDRAFT_49753"/>
<name>A0A1L9VD01_ASPGL</name>
<dbReference type="RefSeq" id="XP_022398484.1">
    <property type="nucleotide sequence ID" value="XM_022547169.1"/>
</dbReference>
<reference evidence="2" key="1">
    <citation type="journal article" date="2017" name="Genome Biol.">
        <title>Comparative genomics reveals high biological diversity and specific adaptations in the industrially and medically important fungal genus Aspergillus.</title>
        <authorList>
            <person name="de Vries R.P."/>
            <person name="Riley R."/>
            <person name="Wiebenga A."/>
            <person name="Aguilar-Osorio G."/>
            <person name="Amillis S."/>
            <person name="Uchima C.A."/>
            <person name="Anderluh G."/>
            <person name="Asadollahi M."/>
            <person name="Askin M."/>
            <person name="Barry K."/>
            <person name="Battaglia E."/>
            <person name="Bayram O."/>
            <person name="Benocci T."/>
            <person name="Braus-Stromeyer S.A."/>
            <person name="Caldana C."/>
            <person name="Canovas D."/>
            <person name="Cerqueira G.C."/>
            <person name="Chen F."/>
            <person name="Chen W."/>
            <person name="Choi C."/>
            <person name="Clum A."/>
            <person name="Dos Santos R.A."/>
            <person name="Damasio A.R."/>
            <person name="Diallinas G."/>
            <person name="Emri T."/>
            <person name="Fekete E."/>
            <person name="Flipphi M."/>
            <person name="Freyberg S."/>
            <person name="Gallo A."/>
            <person name="Gournas C."/>
            <person name="Habgood R."/>
            <person name="Hainaut M."/>
            <person name="Harispe M.L."/>
            <person name="Henrissat B."/>
            <person name="Hilden K.S."/>
            <person name="Hope R."/>
            <person name="Hossain A."/>
            <person name="Karabika E."/>
            <person name="Karaffa L."/>
            <person name="Karanyi Z."/>
            <person name="Krasevec N."/>
            <person name="Kuo A."/>
            <person name="Kusch H."/>
            <person name="LaButti K."/>
            <person name="Lagendijk E.L."/>
            <person name="Lapidus A."/>
            <person name="Levasseur A."/>
            <person name="Lindquist E."/>
            <person name="Lipzen A."/>
            <person name="Logrieco A.F."/>
            <person name="MacCabe A."/>
            <person name="Maekelae M.R."/>
            <person name="Malavazi I."/>
            <person name="Melin P."/>
            <person name="Meyer V."/>
            <person name="Mielnichuk N."/>
            <person name="Miskei M."/>
            <person name="Molnar A.P."/>
            <person name="Mule G."/>
            <person name="Ngan C.Y."/>
            <person name="Orejas M."/>
            <person name="Orosz E."/>
            <person name="Ouedraogo J.P."/>
            <person name="Overkamp K.M."/>
            <person name="Park H.-S."/>
            <person name="Perrone G."/>
            <person name="Piumi F."/>
            <person name="Punt P.J."/>
            <person name="Ram A.F."/>
            <person name="Ramon A."/>
            <person name="Rauscher S."/>
            <person name="Record E."/>
            <person name="Riano-Pachon D.M."/>
            <person name="Robert V."/>
            <person name="Roehrig J."/>
            <person name="Ruller R."/>
            <person name="Salamov A."/>
            <person name="Salih N.S."/>
            <person name="Samson R.A."/>
            <person name="Sandor E."/>
            <person name="Sanguinetti M."/>
            <person name="Schuetze T."/>
            <person name="Sepcic K."/>
            <person name="Shelest E."/>
            <person name="Sherlock G."/>
            <person name="Sophianopoulou V."/>
            <person name="Squina F.M."/>
            <person name="Sun H."/>
            <person name="Susca A."/>
            <person name="Todd R.B."/>
            <person name="Tsang A."/>
            <person name="Unkles S.E."/>
            <person name="van de Wiele N."/>
            <person name="van Rossen-Uffink D."/>
            <person name="Oliveira J.V."/>
            <person name="Vesth T.C."/>
            <person name="Visser J."/>
            <person name="Yu J.-H."/>
            <person name="Zhou M."/>
            <person name="Andersen M.R."/>
            <person name="Archer D.B."/>
            <person name="Baker S.E."/>
            <person name="Benoit I."/>
            <person name="Brakhage A.A."/>
            <person name="Braus G.H."/>
            <person name="Fischer R."/>
            <person name="Frisvad J.C."/>
            <person name="Goldman G.H."/>
            <person name="Houbraken J."/>
            <person name="Oakley B."/>
            <person name="Pocsi I."/>
            <person name="Scazzocchio C."/>
            <person name="Seiboth B."/>
            <person name="vanKuyk P.A."/>
            <person name="Wortman J."/>
            <person name="Dyer P.S."/>
            <person name="Grigoriev I.V."/>
        </authorList>
    </citation>
    <scope>NUCLEOTIDE SEQUENCE [LARGE SCALE GENOMIC DNA]</scope>
    <source>
        <strain evidence="2">CBS 516.65</strain>
    </source>
</reference>
<dbReference type="EMBL" id="KV878904">
    <property type="protein sequence ID" value="OJJ81786.1"/>
    <property type="molecule type" value="Genomic_DNA"/>
</dbReference>
<dbReference type="Proteomes" id="UP000184300">
    <property type="component" value="Unassembled WGS sequence"/>
</dbReference>
<dbReference type="InterPro" id="IPR046670">
    <property type="entry name" value="DUF6540"/>
</dbReference>
<dbReference type="GeneID" id="34463430"/>
<evidence type="ECO:0000313" key="2">
    <source>
        <dbReference type="Proteomes" id="UP000184300"/>
    </source>
</evidence>
<sequence length="172" mass="19129">MPTRLIYLLSSQNAPFQRAHFAIFIPSPSPLSPNNERGTLINVVGTPMAGYKLEFERNQVPASRQHYQHYELFPIGQVDSVNIVDSEDEVHSVDDSPRGEVEIAAAQVKPPGISENFLAPVNDTTNRRCQEWTMEYVRLLVKKGIIAEEAVNIVQGKRDPPGHGIGLSAVQR</sequence>
<proteinExistence type="predicted"/>
<dbReference type="OrthoDB" id="1658288at2759"/>
<protein>
    <submittedName>
        <fullName evidence="1">Uncharacterized protein</fullName>
    </submittedName>
</protein>
<dbReference type="STRING" id="1160497.A0A1L9VD01"/>
<dbReference type="AlphaFoldDB" id="A0A1L9VD01"/>
<gene>
    <name evidence="1" type="ORF">ASPGLDRAFT_49753</name>
</gene>